<dbReference type="SUPFAM" id="SSF69572">
    <property type="entry name" value="Activating enzymes of the ubiquitin-like proteins"/>
    <property type="match status" value="1"/>
</dbReference>
<keyword evidence="16" id="KW-1185">Reference proteome</keyword>
<evidence type="ECO:0000313" key="16">
    <source>
        <dbReference type="Proteomes" id="UP001633002"/>
    </source>
</evidence>
<evidence type="ECO:0000256" key="13">
    <source>
        <dbReference type="SAM" id="Phobius"/>
    </source>
</evidence>
<comment type="caution">
    <text evidence="15">The sequence shown here is derived from an EMBL/GenBank/DDBJ whole genome shotgun (WGS) entry which is preliminary data.</text>
</comment>
<dbReference type="Pfam" id="PF00899">
    <property type="entry name" value="ThiF"/>
    <property type="match status" value="1"/>
</dbReference>
<feature type="domain" description="THIF-type NAD/FAD binding fold" evidence="14">
    <location>
        <begin position="95"/>
        <end position="344"/>
    </location>
</feature>
<dbReference type="InterPro" id="IPR045886">
    <property type="entry name" value="ThiF/MoeB/HesA"/>
</dbReference>
<dbReference type="Gene3D" id="3.40.50.720">
    <property type="entry name" value="NAD(P)-binding Rossmann-like Domain"/>
    <property type="match status" value="1"/>
</dbReference>
<name>A0ABD3GSB6_9MARC</name>
<dbReference type="FunFam" id="3.40.50.720:FF:000125">
    <property type="entry name" value="tRNA threonylcarbamoyladenosine dehydratase 2-like"/>
    <property type="match status" value="1"/>
</dbReference>
<comment type="similarity">
    <text evidence="3">Belongs to the HesA/MoeB/ThiF family.</text>
</comment>
<evidence type="ECO:0000256" key="1">
    <source>
        <dbReference type="ARBA" id="ARBA00004225"/>
    </source>
</evidence>
<proteinExistence type="inferred from homology"/>
<evidence type="ECO:0000256" key="7">
    <source>
        <dbReference type="ARBA" id="ARBA00022787"/>
    </source>
</evidence>
<accession>A0ABD3GSB6</accession>
<keyword evidence="8" id="KW-0067">ATP-binding</keyword>
<keyword evidence="5 13" id="KW-0812">Transmembrane</keyword>
<dbReference type="GO" id="GO:0016874">
    <property type="term" value="F:ligase activity"/>
    <property type="evidence" value="ECO:0007669"/>
    <property type="project" value="UniProtKB-KW"/>
</dbReference>
<evidence type="ECO:0000256" key="9">
    <source>
        <dbReference type="ARBA" id="ARBA00022989"/>
    </source>
</evidence>
<evidence type="ECO:0000256" key="4">
    <source>
        <dbReference type="ARBA" id="ARBA00022598"/>
    </source>
</evidence>
<keyword evidence="4" id="KW-0436">Ligase</keyword>
<organism evidence="15 16">
    <name type="scientific">Riccia sorocarpa</name>
    <dbReference type="NCBI Taxonomy" id="122646"/>
    <lineage>
        <taxon>Eukaryota</taxon>
        <taxon>Viridiplantae</taxon>
        <taxon>Streptophyta</taxon>
        <taxon>Embryophyta</taxon>
        <taxon>Marchantiophyta</taxon>
        <taxon>Marchantiopsida</taxon>
        <taxon>Marchantiidae</taxon>
        <taxon>Marchantiales</taxon>
        <taxon>Ricciaceae</taxon>
        <taxon>Riccia</taxon>
    </lineage>
</organism>
<dbReference type="EMBL" id="JBJQOH010000007">
    <property type="protein sequence ID" value="KAL3680679.1"/>
    <property type="molecule type" value="Genomic_DNA"/>
</dbReference>
<dbReference type="PANTHER" id="PTHR43267">
    <property type="entry name" value="TRNA THREONYLCARBAMOYLADENOSINE DEHYDRATASE"/>
    <property type="match status" value="1"/>
</dbReference>
<evidence type="ECO:0000256" key="5">
    <source>
        <dbReference type="ARBA" id="ARBA00022692"/>
    </source>
</evidence>
<dbReference type="AlphaFoldDB" id="A0ABD3GSB6"/>
<sequence length="474" mass="52807">MPDVRFSNDIWKPAVLFATFASVSLLTTFLASRRNRRKRGAERFTNRHTAGPFFGAVPNGFHDPQQDEIQRTGSLDSSPDLDFITDDITSEQFTRNTQFYGEEGQKKVHEAMVIVIGLGGVGSHAATMLLRAGIAKLRLIDFDQVSLSSLNRHAVATRADVGTPKALCLQKHFKEIFPECEVDARVQMFDSSTAEDILSGCPDFVLDCIDNIDTKIALLAECARRGLKVLSATGAGARADPTRIRIADISESSVDPLSRSVRHRLRRDYNITSGIPVVISTERPKAKLLPFSPPDGKEGNPLDYQVVPGFRVRTIPVLGTIPAIFGQVMASYVITSIAEMAVVTEPVVNLSVDHYALLHQRLIEREELLFGTASEVELDKEEVAVIIREIWRGRSARDQGSREGGRGMWNAMKMLTLTRWDVTKPPTIGNLVLLTFSEAEEHEATPLHILKKEEPEFYNMVEKRLSFARKEFDC</sequence>
<dbReference type="Proteomes" id="UP001633002">
    <property type="component" value="Unassembled WGS sequence"/>
</dbReference>
<evidence type="ECO:0000256" key="12">
    <source>
        <dbReference type="ARBA" id="ARBA00060084"/>
    </source>
</evidence>
<protein>
    <recommendedName>
        <fullName evidence="14">THIF-type NAD/FAD binding fold domain-containing protein</fullName>
    </recommendedName>
</protein>
<evidence type="ECO:0000256" key="6">
    <source>
        <dbReference type="ARBA" id="ARBA00022741"/>
    </source>
</evidence>
<reference evidence="15 16" key="1">
    <citation type="submission" date="2024-09" db="EMBL/GenBank/DDBJ databases">
        <title>Chromosome-scale assembly of Riccia sorocarpa.</title>
        <authorList>
            <person name="Paukszto L."/>
        </authorList>
    </citation>
    <scope>NUCLEOTIDE SEQUENCE [LARGE SCALE GENOMIC DNA]</scope>
    <source>
        <strain evidence="15">LP-2024</strain>
        <tissue evidence="15">Aerial parts of the thallus</tissue>
    </source>
</reference>
<dbReference type="InterPro" id="IPR000594">
    <property type="entry name" value="ThiF_NAD_FAD-bd"/>
</dbReference>
<comment type="subcellular location">
    <subcellularLocation>
        <location evidence="1">Mitochondrion membrane</location>
        <topology evidence="1">Multi-pass membrane protein</topology>
    </subcellularLocation>
    <subcellularLocation>
        <location evidence="2">Mitochondrion outer membrane</location>
    </subcellularLocation>
</comment>
<dbReference type="PANTHER" id="PTHR43267:SF2">
    <property type="entry name" value="TRNA THREONYLCARBAMOYLADENOSINE DEHYDRATASE 1-RELATED"/>
    <property type="match status" value="1"/>
</dbReference>
<evidence type="ECO:0000256" key="10">
    <source>
        <dbReference type="ARBA" id="ARBA00023128"/>
    </source>
</evidence>
<dbReference type="GO" id="GO:0005741">
    <property type="term" value="C:mitochondrial outer membrane"/>
    <property type="evidence" value="ECO:0007669"/>
    <property type="project" value="UniProtKB-SubCell"/>
</dbReference>
<keyword evidence="9 13" id="KW-1133">Transmembrane helix</keyword>
<comment type="function">
    <text evidence="12">Catalyzes the ATP-dependent dehydration of threonylcarbamoyladenosine at position 37 (t(6)A37) to form cyclic t(6)A37 (ct(6)A37) in tRNAs that read codons beginning with adenine.</text>
</comment>
<evidence type="ECO:0000313" key="15">
    <source>
        <dbReference type="EMBL" id="KAL3680679.1"/>
    </source>
</evidence>
<keyword evidence="11 13" id="KW-0472">Membrane</keyword>
<feature type="transmembrane region" description="Helical" evidence="13">
    <location>
        <begin position="14"/>
        <end position="31"/>
    </location>
</feature>
<evidence type="ECO:0000256" key="8">
    <source>
        <dbReference type="ARBA" id="ARBA00022840"/>
    </source>
</evidence>
<evidence type="ECO:0000259" key="14">
    <source>
        <dbReference type="Pfam" id="PF00899"/>
    </source>
</evidence>
<dbReference type="CDD" id="cd00755">
    <property type="entry name" value="YgdL_like"/>
    <property type="match status" value="1"/>
</dbReference>
<gene>
    <name evidence="15" type="ORF">R1sor_023635</name>
</gene>
<dbReference type="GO" id="GO:0005524">
    <property type="term" value="F:ATP binding"/>
    <property type="evidence" value="ECO:0007669"/>
    <property type="project" value="UniProtKB-KW"/>
</dbReference>
<dbReference type="InterPro" id="IPR035985">
    <property type="entry name" value="Ubiquitin-activating_enz"/>
</dbReference>
<keyword evidence="6" id="KW-0547">Nucleotide-binding</keyword>
<evidence type="ECO:0000256" key="11">
    <source>
        <dbReference type="ARBA" id="ARBA00023136"/>
    </source>
</evidence>
<keyword evidence="7" id="KW-1000">Mitochondrion outer membrane</keyword>
<evidence type="ECO:0000256" key="3">
    <source>
        <dbReference type="ARBA" id="ARBA00009919"/>
    </source>
</evidence>
<keyword evidence="10" id="KW-0496">Mitochondrion</keyword>
<evidence type="ECO:0000256" key="2">
    <source>
        <dbReference type="ARBA" id="ARBA00004294"/>
    </source>
</evidence>